<dbReference type="AlphaFoldDB" id="A0A1I0WL31"/>
<name>A0A1I0WL31_9CLOT</name>
<reference evidence="2 3" key="1">
    <citation type="submission" date="2016-10" db="EMBL/GenBank/DDBJ databases">
        <authorList>
            <person name="de Groot N.N."/>
        </authorList>
    </citation>
    <scope>NUCLEOTIDE SEQUENCE [LARGE SCALE GENOMIC DNA]</scope>
    <source>
        <strain evidence="2 3">DSM 12271</strain>
    </source>
</reference>
<dbReference type="EMBL" id="FOKI01000005">
    <property type="protein sequence ID" value="SFA89311.1"/>
    <property type="molecule type" value="Genomic_DNA"/>
</dbReference>
<dbReference type="Proteomes" id="UP000198619">
    <property type="component" value="Unassembled WGS sequence"/>
</dbReference>
<dbReference type="PANTHER" id="PTHR37304:SF1">
    <property type="entry name" value="MEMBRANE PROTEIN"/>
    <property type="match status" value="1"/>
</dbReference>
<evidence type="ECO:0008006" key="4">
    <source>
        <dbReference type="Google" id="ProtNLM"/>
    </source>
</evidence>
<dbReference type="OrthoDB" id="9812136at2"/>
<dbReference type="STRING" id="84698.SAMN04488528_1005168"/>
<evidence type="ECO:0000256" key="1">
    <source>
        <dbReference type="SAM" id="Phobius"/>
    </source>
</evidence>
<feature type="transmembrane region" description="Helical" evidence="1">
    <location>
        <begin position="12"/>
        <end position="40"/>
    </location>
</feature>
<keyword evidence="3" id="KW-1185">Reference proteome</keyword>
<evidence type="ECO:0000313" key="2">
    <source>
        <dbReference type="EMBL" id="SFA89311.1"/>
    </source>
</evidence>
<organism evidence="2 3">
    <name type="scientific">Clostridium frigidicarnis</name>
    <dbReference type="NCBI Taxonomy" id="84698"/>
    <lineage>
        <taxon>Bacteria</taxon>
        <taxon>Bacillati</taxon>
        <taxon>Bacillota</taxon>
        <taxon>Clostridia</taxon>
        <taxon>Eubacteriales</taxon>
        <taxon>Clostridiaceae</taxon>
        <taxon>Clostridium</taxon>
    </lineage>
</organism>
<keyword evidence="1" id="KW-0812">Transmembrane</keyword>
<dbReference type="PANTHER" id="PTHR37304">
    <property type="entry name" value="MEMBRANE PROTEIN-RELATED"/>
    <property type="match status" value="1"/>
</dbReference>
<protein>
    <recommendedName>
        <fullName evidence="4">DUF378 domain-containing protein</fullName>
    </recommendedName>
</protein>
<gene>
    <name evidence="2" type="ORF">SAMN04488528_1005168</name>
</gene>
<dbReference type="RefSeq" id="WP_090039294.1">
    <property type="nucleotide sequence ID" value="NZ_FOKI01000005.1"/>
</dbReference>
<keyword evidence="1" id="KW-1133">Transmembrane helix</keyword>
<feature type="transmembrane region" description="Helical" evidence="1">
    <location>
        <begin position="46"/>
        <end position="63"/>
    </location>
</feature>
<proteinExistence type="predicted"/>
<accession>A0A1I0WL31</accession>
<keyword evidence="1" id="KW-0472">Membrane</keyword>
<dbReference type="Pfam" id="PF04070">
    <property type="entry name" value="DUF378"/>
    <property type="match status" value="1"/>
</dbReference>
<sequence length="72" mass="8087">MYKLNALDKLAMVLVLIGALNWGIIGLLNVDLVGLLFHSIPTLQRVIYILVGVAAIYLLILMLRSRQKLQKK</sequence>
<dbReference type="InterPro" id="IPR007211">
    <property type="entry name" value="DUF378"/>
</dbReference>
<evidence type="ECO:0000313" key="3">
    <source>
        <dbReference type="Proteomes" id="UP000198619"/>
    </source>
</evidence>